<gene>
    <name evidence="3" type="primary">UGT80B1</name>
    <name evidence="3" type="ORF">SNAT2548_LOCUS13153</name>
</gene>
<evidence type="ECO:0000256" key="1">
    <source>
        <dbReference type="SAM" id="MobiDB-lite"/>
    </source>
</evidence>
<feature type="region of interest" description="Disordered" evidence="1">
    <location>
        <begin position="1"/>
        <end position="35"/>
    </location>
</feature>
<keyword evidence="2" id="KW-1133">Transmembrane helix</keyword>
<feature type="transmembrane region" description="Helical" evidence="2">
    <location>
        <begin position="291"/>
        <end position="311"/>
    </location>
</feature>
<sequence length="531" mass="59396">MDLHGDEWAPKVSLDSASKGSEDDPDAERTGEISSADMGSSLDATAFLHEDFTEKLAEILSLMKATQPEIVRSVRVFQAMRSFGAAFRGVESDYYTLSQPAHKMQFWSHSWHGSTWAKVITLYFIHNATAAAALSATLAFCVTMFLSVSRVPSLEHIVSTLSVRAVPCCFVVALMTHVLAFIFWRRQKAVFVDRLCISDSEKLKAEGLFSMGAILKSSDSMLVLWDKTYQQRLWCTFEMAAFLHSHREPDLIIYPTLLGPLMAAGNVALILACGGAYVSAHFSLEGMGPSFYLPFWLILASIAALVFFSIAEETRRYCREVENLSHELQNFRFDDAVAWCCSVGHVDPDSGAPLICDRAVVRKCICSWFGCVDEFERSVRTEVLDVLKSHLSTALVSYRRVVEASPCILWVFLDFSVGPIRHGNVDTGIWLLLRGFAYWLGVVPILFLSLYTMAHLLRRSRRPRCVDKLVSLLLVCFGVCLFVCIAALEETLFRFLLRWLPDAAIGAIFCSGTMGLAALLWNRQPCLLLRN</sequence>
<feature type="transmembrane region" description="Helical" evidence="2">
    <location>
        <begin position="251"/>
        <end position="279"/>
    </location>
</feature>
<protein>
    <submittedName>
        <fullName evidence="3">UGT80B1 protein</fullName>
    </submittedName>
</protein>
<keyword evidence="2" id="KW-0812">Transmembrane</keyword>
<feature type="transmembrane region" description="Helical" evidence="2">
    <location>
        <begin position="407"/>
        <end position="424"/>
    </location>
</feature>
<feature type="transmembrane region" description="Helical" evidence="2">
    <location>
        <begin position="436"/>
        <end position="457"/>
    </location>
</feature>
<keyword evidence="4" id="KW-1185">Reference proteome</keyword>
<accession>A0A812MHN0</accession>
<proteinExistence type="predicted"/>
<comment type="caution">
    <text evidence="3">The sequence shown here is derived from an EMBL/GenBank/DDBJ whole genome shotgun (WGS) entry which is preliminary data.</text>
</comment>
<feature type="transmembrane region" description="Helical" evidence="2">
    <location>
        <begin position="128"/>
        <end position="149"/>
    </location>
</feature>
<feature type="transmembrane region" description="Helical" evidence="2">
    <location>
        <begin position="161"/>
        <end position="184"/>
    </location>
</feature>
<evidence type="ECO:0000313" key="4">
    <source>
        <dbReference type="Proteomes" id="UP000604046"/>
    </source>
</evidence>
<evidence type="ECO:0000313" key="3">
    <source>
        <dbReference type="EMBL" id="CAE7256476.1"/>
    </source>
</evidence>
<organism evidence="3 4">
    <name type="scientific">Symbiodinium natans</name>
    <dbReference type="NCBI Taxonomy" id="878477"/>
    <lineage>
        <taxon>Eukaryota</taxon>
        <taxon>Sar</taxon>
        <taxon>Alveolata</taxon>
        <taxon>Dinophyceae</taxon>
        <taxon>Suessiales</taxon>
        <taxon>Symbiodiniaceae</taxon>
        <taxon>Symbiodinium</taxon>
    </lineage>
</organism>
<dbReference type="AlphaFoldDB" id="A0A812MHN0"/>
<evidence type="ECO:0000256" key="2">
    <source>
        <dbReference type="SAM" id="Phobius"/>
    </source>
</evidence>
<name>A0A812MHN0_9DINO</name>
<feature type="transmembrane region" description="Helical" evidence="2">
    <location>
        <begin position="503"/>
        <end position="521"/>
    </location>
</feature>
<dbReference type="OrthoDB" id="2157530at2759"/>
<dbReference type="EMBL" id="CAJNDS010001358">
    <property type="protein sequence ID" value="CAE7256476.1"/>
    <property type="molecule type" value="Genomic_DNA"/>
</dbReference>
<feature type="transmembrane region" description="Helical" evidence="2">
    <location>
        <begin position="469"/>
        <end position="488"/>
    </location>
</feature>
<keyword evidence="2" id="KW-0472">Membrane</keyword>
<dbReference type="Proteomes" id="UP000604046">
    <property type="component" value="Unassembled WGS sequence"/>
</dbReference>
<reference evidence="3" key="1">
    <citation type="submission" date="2021-02" db="EMBL/GenBank/DDBJ databases">
        <authorList>
            <person name="Dougan E. K."/>
            <person name="Rhodes N."/>
            <person name="Thang M."/>
            <person name="Chan C."/>
        </authorList>
    </citation>
    <scope>NUCLEOTIDE SEQUENCE</scope>
</reference>